<dbReference type="GO" id="GO:0005829">
    <property type="term" value="C:cytosol"/>
    <property type="evidence" value="ECO:0007669"/>
    <property type="project" value="TreeGrafter"/>
</dbReference>
<dbReference type="InterPro" id="IPR004017">
    <property type="entry name" value="Cys_rich_dom"/>
</dbReference>
<reference evidence="2 3" key="2">
    <citation type="journal article" date="2017" name="Int. J. Syst. Evol. Microbiol.">
        <title>Pseudomonas furukawaii sp. nov., a polychlorinated biphenyl-degrading bacterium isolated from biphenyl-contaminated soil in Japan.</title>
        <authorList>
            <person name="Kimura N."/>
            <person name="Watanabe T."/>
            <person name="Suenaga H."/>
            <person name="Fujihara H."/>
            <person name="Futagami T."/>
            <person name="Goto M."/>
            <person name="Hanada S."/>
            <person name="Hirose J."/>
        </authorList>
    </citation>
    <scope>NUCLEOTIDE SEQUENCE [LARGE SCALE GENOMIC DNA]</scope>
    <source>
        <strain evidence="3">DSM 10086 / NBRC 110670 / KF707</strain>
    </source>
</reference>
<accession>A0AAD1FGN5</accession>
<feature type="domain" description="Cysteine-rich" evidence="1">
    <location>
        <begin position="135"/>
        <end position="219"/>
    </location>
</feature>
<sequence>MSSARPRVALFHTCLVDLYRPSVGFASVQLLEASGCVVEVPENQTCCGQPAFNSGAQDEARSLARRMIALFAGFDYVVAPSGSCIGLLKGYPALFQDDPQWLPRARDLAGRSHELLAFLDGVMGYRPAVRHSGTVTYHDSCSGLRELGIKAQPRNLLAAVEDLTLDEMPDAETCCGFGGTFCVKYPDISTRMASEKVAQVEASGAGTLLGGDLGCLLAISGRLSRLASPVRVFHTAELLAGMTDEPAIGERSRH</sequence>
<evidence type="ECO:0000313" key="2">
    <source>
        <dbReference type="EMBL" id="BAU74608.1"/>
    </source>
</evidence>
<evidence type="ECO:0000259" key="1">
    <source>
        <dbReference type="Pfam" id="PF02754"/>
    </source>
</evidence>
<dbReference type="EMBL" id="AP014862">
    <property type="protein sequence ID" value="BAU74608.1"/>
    <property type="molecule type" value="Genomic_DNA"/>
</dbReference>
<dbReference type="KEGG" id="pfuw:KF707C_29200"/>
<evidence type="ECO:0000313" key="3">
    <source>
        <dbReference type="Proteomes" id="UP000218554"/>
    </source>
</evidence>
<dbReference type="AlphaFoldDB" id="A0AAD1FGN5"/>
<gene>
    <name evidence="2" type="ORF">KF707C_29200</name>
</gene>
<dbReference type="RefSeq" id="WP_003449469.1">
    <property type="nucleotide sequence ID" value="NZ_AJMR01000074.1"/>
</dbReference>
<organism evidence="2 3">
    <name type="scientific">Metapseudomonas furukawaii</name>
    <name type="common">Pseudomonas furukawaii</name>
    <dbReference type="NCBI Taxonomy" id="1149133"/>
    <lineage>
        <taxon>Bacteria</taxon>
        <taxon>Pseudomonadati</taxon>
        <taxon>Pseudomonadota</taxon>
        <taxon>Gammaproteobacteria</taxon>
        <taxon>Pseudomonadales</taxon>
        <taxon>Pseudomonadaceae</taxon>
        <taxon>Metapseudomonas</taxon>
    </lineage>
</organism>
<protein>
    <submittedName>
        <fullName evidence="2">Predicted L-lactate dehydrogenase</fullName>
    </submittedName>
</protein>
<dbReference type="PANTHER" id="PTHR30296:SF0">
    <property type="entry name" value="LACTATE UTILIZATION PROTEIN A"/>
    <property type="match status" value="1"/>
</dbReference>
<dbReference type="GO" id="GO:0016491">
    <property type="term" value="F:oxidoreductase activity"/>
    <property type="evidence" value="ECO:0007669"/>
    <property type="project" value="UniProtKB-ARBA"/>
</dbReference>
<name>A0AAD1FGN5_METFU</name>
<keyword evidence="3" id="KW-1185">Reference proteome</keyword>
<reference evidence="3" key="1">
    <citation type="submission" date="2015-05" db="EMBL/GenBank/DDBJ databases">
        <title>Draft genome sequencing of a biphenyl-degrading bacterium, Pseudomonas balearica KF707 (=NBRC110670).</title>
        <authorList>
            <person name="Kimura N."/>
            <person name="Hirose J."/>
            <person name="Watanabe T."/>
            <person name="Suenaga H."/>
            <person name="Fujihara H."/>
            <person name="Noguchi M."/>
            <person name="Hashimoto M."/>
            <person name="Shimodaira J."/>
            <person name="Tsuchikane K."/>
            <person name="Hosoyama A."/>
            <person name="Yamazoe A."/>
            <person name="Fujita N."/>
            <person name="Furukawa K."/>
        </authorList>
    </citation>
    <scope>NUCLEOTIDE SEQUENCE [LARGE SCALE GENOMIC DNA]</scope>
    <source>
        <strain evidence="3">DSM 10086 / NBRC 110670 / KF707</strain>
    </source>
</reference>
<feature type="domain" description="Cysteine-rich" evidence="1">
    <location>
        <begin position="8"/>
        <end position="88"/>
    </location>
</feature>
<dbReference type="Pfam" id="PF02754">
    <property type="entry name" value="CCG"/>
    <property type="match status" value="2"/>
</dbReference>
<proteinExistence type="predicted"/>
<dbReference type="Proteomes" id="UP000218554">
    <property type="component" value="Chromosome"/>
</dbReference>
<dbReference type="PANTHER" id="PTHR30296">
    <property type="entry name" value="UNCHARACTERIZED PROTEIN YKGE"/>
    <property type="match status" value="1"/>
</dbReference>